<dbReference type="AlphaFoldDB" id="A0A6A5SUU9"/>
<protein>
    <submittedName>
        <fullName evidence="1">Uncharacterized protein</fullName>
    </submittedName>
</protein>
<dbReference type="Proteomes" id="UP000800038">
    <property type="component" value="Unassembled WGS sequence"/>
</dbReference>
<evidence type="ECO:0000313" key="2">
    <source>
        <dbReference type="Proteomes" id="UP000800038"/>
    </source>
</evidence>
<reference evidence="1" key="1">
    <citation type="journal article" date="2020" name="Stud. Mycol.">
        <title>101 Dothideomycetes genomes: a test case for predicting lifestyles and emergence of pathogens.</title>
        <authorList>
            <person name="Haridas S."/>
            <person name="Albert R."/>
            <person name="Binder M."/>
            <person name="Bloem J."/>
            <person name="Labutti K."/>
            <person name="Salamov A."/>
            <person name="Andreopoulos B."/>
            <person name="Baker S."/>
            <person name="Barry K."/>
            <person name="Bills G."/>
            <person name="Bluhm B."/>
            <person name="Cannon C."/>
            <person name="Castanera R."/>
            <person name="Culley D."/>
            <person name="Daum C."/>
            <person name="Ezra D."/>
            <person name="Gonzalez J."/>
            <person name="Henrissat B."/>
            <person name="Kuo A."/>
            <person name="Liang C."/>
            <person name="Lipzen A."/>
            <person name="Lutzoni F."/>
            <person name="Magnuson J."/>
            <person name="Mondo S."/>
            <person name="Nolan M."/>
            <person name="Ohm R."/>
            <person name="Pangilinan J."/>
            <person name="Park H.-J."/>
            <person name="Ramirez L."/>
            <person name="Alfaro M."/>
            <person name="Sun H."/>
            <person name="Tritt A."/>
            <person name="Yoshinaga Y."/>
            <person name="Zwiers L.-H."/>
            <person name="Turgeon B."/>
            <person name="Goodwin S."/>
            <person name="Spatafora J."/>
            <person name="Crous P."/>
            <person name="Grigoriev I."/>
        </authorList>
    </citation>
    <scope>NUCLEOTIDE SEQUENCE</scope>
    <source>
        <strain evidence="1">CBS 161.51</strain>
    </source>
</reference>
<evidence type="ECO:0000313" key="1">
    <source>
        <dbReference type="EMBL" id="KAF1942366.1"/>
    </source>
</evidence>
<name>A0A6A5SUU9_9PLEO</name>
<gene>
    <name evidence="1" type="ORF">EJ02DRAFT_176714</name>
</gene>
<dbReference type="EMBL" id="ML976036">
    <property type="protein sequence ID" value="KAF1942366.1"/>
    <property type="molecule type" value="Genomic_DNA"/>
</dbReference>
<sequence length="118" mass="13312">MQCHDVAFNYTQTWACMPLTWLSTFHCVPSWNGSFIILVVGSCWDATVIATIMRHESIFSTALIEAVEWHGYRVCEYRLGGVEGTQVPMSSGKSKVQVVGPYVIVVSEVNYFDLSRDR</sequence>
<accession>A0A6A5SUU9</accession>
<proteinExistence type="predicted"/>
<keyword evidence="2" id="KW-1185">Reference proteome</keyword>
<organism evidence="1 2">
    <name type="scientific">Clathrospora elynae</name>
    <dbReference type="NCBI Taxonomy" id="706981"/>
    <lineage>
        <taxon>Eukaryota</taxon>
        <taxon>Fungi</taxon>
        <taxon>Dikarya</taxon>
        <taxon>Ascomycota</taxon>
        <taxon>Pezizomycotina</taxon>
        <taxon>Dothideomycetes</taxon>
        <taxon>Pleosporomycetidae</taxon>
        <taxon>Pleosporales</taxon>
        <taxon>Diademaceae</taxon>
        <taxon>Clathrospora</taxon>
    </lineage>
</organism>